<evidence type="ECO:0000256" key="13">
    <source>
        <dbReference type="SAM" id="MobiDB-lite"/>
    </source>
</evidence>
<proteinExistence type="predicted"/>
<dbReference type="InterPro" id="IPR036420">
    <property type="entry name" value="BRCT_dom_sf"/>
</dbReference>
<evidence type="ECO:0000256" key="1">
    <source>
        <dbReference type="ARBA" id="ARBA00001936"/>
    </source>
</evidence>
<comment type="catalytic activity">
    <reaction evidence="12">
        <text>DNA(n) + a 2'-deoxyribonucleoside 5'-triphosphate = DNA(n+1) + diphosphate</text>
        <dbReference type="Rhea" id="RHEA:22508"/>
        <dbReference type="Rhea" id="RHEA-COMP:17339"/>
        <dbReference type="Rhea" id="RHEA-COMP:17340"/>
        <dbReference type="ChEBI" id="CHEBI:33019"/>
        <dbReference type="ChEBI" id="CHEBI:61560"/>
        <dbReference type="ChEBI" id="CHEBI:173112"/>
        <dbReference type="EC" id="2.7.7.7"/>
    </reaction>
</comment>
<dbReference type="EMBL" id="CP144057">
    <property type="protein sequence ID" value="WWD19794.1"/>
    <property type="molecule type" value="Genomic_DNA"/>
</dbReference>
<dbReference type="Pfam" id="PF00533">
    <property type="entry name" value="BRCT"/>
    <property type="match status" value="1"/>
</dbReference>
<dbReference type="Gene3D" id="1.10.150.110">
    <property type="entry name" value="DNA polymerase beta, N-terminal domain-like"/>
    <property type="match status" value="1"/>
</dbReference>
<dbReference type="SUPFAM" id="SSF47802">
    <property type="entry name" value="DNA polymerase beta, N-terminal domain-like"/>
    <property type="match status" value="1"/>
</dbReference>
<dbReference type="GO" id="GO:0003677">
    <property type="term" value="F:DNA binding"/>
    <property type="evidence" value="ECO:0007669"/>
    <property type="project" value="InterPro"/>
</dbReference>
<dbReference type="Gene3D" id="3.30.210.10">
    <property type="entry name" value="DNA polymerase, thumb domain"/>
    <property type="match status" value="1"/>
</dbReference>
<dbReference type="GO" id="GO:0005634">
    <property type="term" value="C:nucleus"/>
    <property type="evidence" value="ECO:0007669"/>
    <property type="project" value="TreeGrafter"/>
</dbReference>
<dbReference type="Gene3D" id="1.10.150.20">
    <property type="entry name" value="5' to 3' exonuclease, C-terminal subdomain"/>
    <property type="match status" value="1"/>
</dbReference>
<dbReference type="Gene3D" id="3.30.460.10">
    <property type="entry name" value="Beta Polymerase, domain 2"/>
    <property type="match status" value="1"/>
</dbReference>
<evidence type="ECO:0000256" key="10">
    <source>
        <dbReference type="ARBA" id="ARBA00023204"/>
    </source>
</evidence>
<evidence type="ECO:0000256" key="6">
    <source>
        <dbReference type="ARBA" id="ARBA00022695"/>
    </source>
</evidence>
<dbReference type="PANTHER" id="PTHR11276:SF28">
    <property type="entry name" value="DNA POLYMERASE LAMBDA"/>
    <property type="match status" value="1"/>
</dbReference>
<dbReference type="InterPro" id="IPR010996">
    <property type="entry name" value="HHH_MUS81"/>
</dbReference>
<dbReference type="SUPFAM" id="SSF52113">
    <property type="entry name" value="BRCT domain"/>
    <property type="match status" value="1"/>
</dbReference>
<evidence type="ECO:0000256" key="12">
    <source>
        <dbReference type="ARBA" id="ARBA00049244"/>
    </source>
</evidence>
<gene>
    <name evidence="15" type="ORF">CI109_104258</name>
</gene>
<accession>A0AAJ8LN86</accession>
<dbReference type="InterPro" id="IPR043519">
    <property type="entry name" value="NT_sf"/>
</dbReference>
<feature type="region of interest" description="Disordered" evidence="13">
    <location>
        <begin position="502"/>
        <end position="558"/>
    </location>
</feature>
<sequence length="883" mass="97182">MTTAHPRRRRDFWSDLDEVDASGELVESSEEVKAFSEDVRDEIRQKERPEPAPVHKLHEEELVILPTGGEVEVQPDEQESSSSVPGGLFNEPIHESPTSLPPLAAETSTFIPPSFHPSHILQTSTPRPLVTSDFPSVPTPTDNTTPRLPPPPLVPKKAQPISPPRTRRRRSTLLDTPEYVASPIDTPPTRPHLTSTTIGEGKGRRDDPATPVPIGKELGMKSKKDLVAVTKHFEVFAKSLTTKEGGAKGKSKGKGGTTVNKAPTMLAGAGGLTGLGGKVFEGLRFCIPPEINQVAKHKQRWEIISKLGGQVTLQPDTAITHVIYDAGKSASMLAQRLGLESLSELPENTICVKWDWVVQCKLAGTLLDPSPWLSFPKTSFQRAVSVTAIRPTSRMFDITDQLRGKSVSISRKREPTASDSDTEESSKKKTRAAETRSMTIFPPVPEREAVPVPVQPIVEPSTRELPRGVATRHLVADGPGWSKAAKGERDALDEMIEGVIEGSLSDPEPSDNEDDGAQKPITRSAAKNDTALQPKNPNPTADRFKCGQKNDGKGYKGPNEWLAQQFERLHEMYAGQVGKSAFAIRGYQRAASIMRRIEYPITTGAQARAIPGIGSGLAERIDEFLSGAPGRGFYEDTEQARCVGLFKDIYGVGRQVANELYRLGARSITDLRTGHYPLTPGQQVGLSLYEDLKARIPREECKQLFELIKAAAMELDPGLWVEIMGSYRRGQEDSGDVDILITKEGQNQKGVLGDLVKLLREKGVITHDLGAPSDWNAPEAKWMGVGKVSPSSKYRRIDILCIPYEQWGAALIYFTGNEVFNRSLRLYARKLGYSLNQRGLYKGVLRGRDGLKTTEGELIASNTEQDIFDVLGLRWRHPHHRRP</sequence>
<dbReference type="RefSeq" id="XP_031861606.2">
    <property type="nucleotide sequence ID" value="XM_032004004.2"/>
</dbReference>
<keyword evidence="10" id="KW-0234">DNA repair</keyword>
<keyword evidence="8" id="KW-0227">DNA damage</keyword>
<dbReference type="SUPFAM" id="SSF81585">
    <property type="entry name" value="PsbU/PolX domain-like"/>
    <property type="match status" value="1"/>
</dbReference>
<evidence type="ECO:0000256" key="5">
    <source>
        <dbReference type="ARBA" id="ARBA00022679"/>
    </source>
</evidence>
<dbReference type="InterPro" id="IPR029398">
    <property type="entry name" value="PolB_thumb"/>
</dbReference>
<dbReference type="SMART" id="SM00483">
    <property type="entry name" value="POLXc"/>
    <property type="match status" value="1"/>
</dbReference>
<dbReference type="InterPro" id="IPR001357">
    <property type="entry name" value="BRCT_dom"/>
</dbReference>
<keyword evidence="7" id="KW-0235">DNA replication</keyword>
<dbReference type="GO" id="GO:0003887">
    <property type="term" value="F:DNA-directed DNA polymerase activity"/>
    <property type="evidence" value="ECO:0007669"/>
    <property type="project" value="UniProtKB-KW"/>
</dbReference>
<evidence type="ECO:0000256" key="2">
    <source>
        <dbReference type="ARBA" id="ARBA00012417"/>
    </source>
</evidence>
<feature type="region of interest" description="Disordered" evidence="13">
    <location>
        <begin position="65"/>
        <end position="218"/>
    </location>
</feature>
<name>A0AAJ8LN86_9TREE</name>
<reference evidence="15" key="2">
    <citation type="submission" date="2024-01" db="EMBL/GenBank/DDBJ databases">
        <title>Comparative genomics of Cryptococcus and Kwoniella reveals pathogenesis evolution and contrasting modes of karyotype evolution via chromosome fusion or intercentromeric recombination.</title>
        <authorList>
            <person name="Coelho M.A."/>
            <person name="David-Palma M."/>
            <person name="Shea T."/>
            <person name="Bowers K."/>
            <person name="McGinley-Smith S."/>
            <person name="Mohammad A.W."/>
            <person name="Gnirke A."/>
            <person name="Yurkov A.M."/>
            <person name="Nowrousian M."/>
            <person name="Sun S."/>
            <person name="Cuomo C.A."/>
            <person name="Heitman J."/>
        </authorList>
    </citation>
    <scope>NUCLEOTIDE SEQUENCE</scope>
    <source>
        <strain evidence="15">CBS 12478</strain>
    </source>
</reference>
<keyword evidence="6" id="KW-0548">Nucleotidyltransferase</keyword>
<dbReference type="PROSITE" id="PS50172">
    <property type="entry name" value="BRCT"/>
    <property type="match status" value="1"/>
</dbReference>
<keyword evidence="5" id="KW-0808">Transferase</keyword>
<evidence type="ECO:0000256" key="8">
    <source>
        <dbReference type="ARBA" id="ARBA00022763"/>
    </source>
</evidence>
<dbReference type="InterPro" id="IPR002054">
    <property type="entry name" value="DNA-dir_DNA_pol_X"/>
</dbReference>
<dbReference type="InterPro" id="IPR027421">
    <property type="entry name" value="DNA_pol_lamdba_lyase_dom_sf"/>
</dbReference>
<dbReference type="InterPro" id="IPR028207">
    <property type="entry name" value="DNA_pol_B_palm_palm"/>
</dbReference>
<keyword evidence="11" id="KW-0456">Lyase</keyword>
<feature type="region of interest" description="Disordered" evidence="13">
    <location>
        <begin position="406"/>
        <end position="441"/>
    </location>
</feature>
<evidence type="ECO:0000256" key="3">
    <source>
        <dbReference type="ARBA" id="ARBA00016513"/>
    </source>
</evidence>
<evidence type="ECO:0000256" key="9">
    <source>
        <dbReference type="ARBA" id="ARBA00022932"/>
    </source>
</evidence>
<keyword evidence="9" id="KW-0239">DNA-directed DNA polymerase</keyword>
<dbReference type="Pfam" id="PF10391">
    <property type="entry name" value="DNA_pol_lambd_f"/>
    <property type="match status" value="1"/>
</dbReference>
<evidence type="ECO:0000256" key="4">
    <source>
        <dbReference type="ARBA" id="ARBA00022634"/>
    </source>
</evidence>
<dbReference type="PANTHER" id="PTHR11276">
    <property type="entry name" value="DNA POLYMERASE TYPE-X FAMILY MEMBER"/>
    <property type="match status" value="1"/>
</dbReference>
<dbReference type="InterPro" id="IPR018944">
    <property type="entry name" value="DNA_pol_lambd_fingers_domain"/>
</dbReference>
<keyword evidence="16" id="KW-1185">Reference proteome</keyword>
<reference evidence="15" key="1">
    <citation type="submission" date="2017-08" db="EMBL/GenBank/DDBJ databases">
        <authorList>
            <person name="Cuomo C."/>
            <person name="Billmyre B."/>
            <person name="Heitman J."/>
        </authorList>
    </citation>
    <scope>NUCLEOTIDE SEQUENCE</scope>
    <source>
        <strain evidence="15">CBS 12478</strain>
    </source>
</reference>
<dbReference type="CDD" id="cd00141">
    <property type="entry name" value="NT_POLXc"/>
    <property type="match status" value="1"/>
</dbReference>
<evidence type="ECO:0000313" key="16">
    <source>
        <dbReference type="Proteomes" id="UP000322225"/>
    </source>
</evidence>
<feature type="compositionally biased region" description="Basic and acidic residues" evidence="13">
    <location>
        <begin position="424"/>
        <end position="434"/>
    </location>
</feature>
<protein>
    <recommendedName>
        <fullName evidence="3">DNA polymerase lambda</fullName>
        <ecNumber evidence="2">2.7.7.7</ecNumber>
    </recommendedName>
</protein>
<dbReference type="Proteomes" id="UP000322225">
    <property type="component" value="Chromosome 7"/>
</dbReference>
<dbReference type="AlphaFoldDB" id="A0AAJ8LN86"/>
<feature type="compositionally biased region" description="Basic and acidic residues" evidence="13">
    <location>
        <begin position="542"/>
        <end position="554"/>
    </location>
</feature>
<evidence type="ECO:0000259" key="14">
    <source>
        <dbReference type="PROSITE" id="PS50172"/>
    </source>
</evidence>
<evidence type="ECO:0000313" key="15">
    <source>
        <dbReference type="EMBL" id="WWD19794.1"/>
    </source>
</evidence>
<keyword evidence="4" id="KW-0237">DNA synthesis</keyword>
<feature type="domain" description="BRCT" evidence="14">
    <location>
        <begin position="275"/>
        <end position="374"/>
    </location>
</feature>
<dbReference type="KEGG" id="ksn:43588135"/>
<feature type="compositionally biased region" description="Polar residues" evidence="13">
    <location>
        <begin position="525"/>
        <end position="539"/>
    </location>
</feature>
<organism evidence="15 16">
    <name type="scientific">Kwoniella shandongensis</name>
    <dbReference type="NCBI Taxonomy" id="1734106"/>
    <lineage>
        <taxon>Eukaryota</taxon>
        <taxon>Fungi</taxon>
        <taxon>Dikarya</taxon>
        <taxon>Basidiomycota</taxon>
        <taxon>Agaricomycotina</taxon>
        <taxon>Tremellomycetes</taxon>
        <taxon>Tremellales</taxon>
        <taxon>Cryptococcaceae</taxon>
        <taxon>Kwoniella</taxon>
    </lineage>
</organism>
<dbReference type="Gene3D" id="3.40.50.10190">
    <property type="entry name" value="BRCT domain"/>
    <property type="match status" value="1"/>
</dbReference>
<dbReference type="PRINTS" id="PR00870">
    <property type="entry name" value="DNAPOLXBETA"/>
</dbReference>
<evidence type="ECO:0000256" key="11">
    <source>
        <dbReference type="ARBA" id="ARBA00023239"/>
    </source>
</evidence>
<dbReference type="Pfam" id="PF14791">
    <property type="entry name" value="DNA_pol_B_thumb"/>
    <property type="match status" value="1"/>
</dbReference>
<dbReference type="InterPro" id="IPR002008">
    <property type="entry name" value="DNA_pol_X_beta-like"/>
</dbReference>
<dbReference type="InterPro" id="IPR037160">
    <property type="entry name" value="DNA_Pol_thumb_sf"/>
</dbReference>
<dbReference type="GO" id="GO:0016829">
    <property type="term" value="F:lyase activity"/>
    <property type="evidence" value="ECO:0007669"/>
    <property type="project" value="UniProtKB-KW"/>
</dbReference>
<evidence type="ECO:0000256" key="7">
    <source>
        <dbReference type="ARBA" id="ARBA00022705"/>
    </source>
</evidence>
<dbReference type="EC" id="2.7.7.7" evidence="2"/>
<dbReference type="SUPFAM" id="SSF81301">
    <property type="entry name" value="Nucleotidyltransferase"/>
    <property type="match status" value="1"/>
</dbReference>
<dbReference type="PRINTS" id="PR00869">
    <property type="entry name" value="DNAPOLX"/>
</dbReference>
<dbReference type="InterPro" id="IPR022312">
    <property type="entry name" value="DNA_pol_X"/>
</dbReference>
<comment type="cofactor">
    <cofactor evidence="1">
        <name>Mn(2+)</name>
        <dbReference type="ChEBI" id="CHEBI:29035"/>
    </cofactor>
</comment>
<dbReference type="Pfam" id="PF14792">
    <property type="entry name" value="DNA_pol_B_palm"/>
    <property type="match status" value="1"/>
</dbReference>
<dbReference type="GO" id="GO:0006303">
    <property type="term" value="P:double-strand break repair via nonhomologous end joining"/>
    <property type="evidence" value="ECO:0007669"/>
    <property type="project" value="TreeGrafter"/>
</dbReference>
<dbReference type="GeneID" id="43588135"/>
<dbReference type="Pfam" id="PF14716">
    <property type="entry name" value="HHH_8"/>
    <property type="match status" value="1"/>
</dbReference>